<dbReference type="GO" id="GO:0098609">
    <property type="term" value="P:cell-cell adhesion"/>
    <property type="evidence" value="ECO:0007669"/>
    <property type="project" value="TreeGrafter"/>
</dbReference>
<evidence type="ECO:0000259" key="6">
    <source>
        <dbReference type="PROSITE" id="PS50023"/>
    </source>
</evidence>
<dbReference type="Gene3D" id="2.10.110.10">
    <property type="entry name" value="Cysteine Rich Protein"/>
    <property type="match status" value="1"/>
</dbReference>
<sequence>MGTSCVLKFAPRCSVCGQVIIPEPGQEETVSIVALGRNFHVKCYVCEECGLLLSSEGEERGCYPLDGHILCKGCSAQHIQNPSANISTDR</sequence>
<evidence type="ECO:0000256" key="5">
    <source>
        <dbReference type="PROSITE-ProRule" id="PRU00125"/>
    </source>
</evidence>
<dbReference type="InterPro" id="IPR001781">
    <property type="entry name" value="Znf_LIM"/>
</dbReference>
<dbReference type="SMART" id="SM00132">
    <property type="entry name" value="LIM"/>
    <property type="match status" value="1"/>
</dbReference>
<dbReference type="PROSITE" id="PS50023">
    <property type="entry name" value="LIM_DOMAIN_2"/>
    <property type="match status" value="1"/>
</dbReference>
<dbReference type="GO" id="GO:0001725">
    <property type="term" value="C:stress fiber"/>
    <property type="evidence" value="ECO:0007669"/>
    <property type="project" value="TreeGrafter"/>
</dbReference>
<reference evidence="7" key="1">
    <citation type="journal article" date="2014" name="Nat. Commun.">
        <title>The rainbow trout genome provides novel insights into evolution after whole-genome duplication in vertebrates.</title>
        <authorList>
            <person name="Berthelot C."/>
            <person name="Brunet F."/>
            <person name="Chalopin D."/>
            <person name="Juanchich A."/>
            <person name="Bernard M."/>
            <person name="Noel B."/>
            <person name="Bento P."/>
            <person name="Da Silva C."/>
            <person name="Labadie K."/>
            <person name="Alberti A."/>
            <person name="Aury J.M."/>
            <person name="Louis A."/>
            <person name="Dehais P."/>
            <person name="Bardou P."/>
            <person name="Montfort J."/>
            <person name="Klopp C."/>
            <person name="Cabau C."/>
            <person name="Gaspin C."/>
            <person name="Thorgaard G.H."/>
            <person name="Boussaha M."/>
            <person name="Quillet E."/>
            <person name="Guyomard R."/>
            <person name="Galiana D."/>
            <person name="Bobe J."/>
            <person name="Volff J.N."/>
            <person name="Genet C."/>
            <person name="Wincker P."/>
            <person name="Jaillon O."/>
            <person name="Roest Crollius H."/>
            <person name="Guiguen Y."/>
        </authorList>
    </citation>
    <scope>NUCLEOTIDE SEQUENCE [LARGE SCALE GENOMIC DNA]</scope>
</reference>
<dbReference type="Proteomes" id="UP000193380">
    <property type="component" value="Unassembled WGS sequence"/>
</dbReference>
<dbReference type="SUPFAM" id="SSF57716">
    <property type="entry name" value="Glucocorticoid receptor-like (DNA-binding domain)"/>
    <property type="match status" value="1"/>
</dbReference>
<evidence type="ECO:0000313" key="7">
    <source>
        <dbReference type="EMBL" id="CDQ62270.1"/>
    </source>
</evidence>
<feature type="domain" description="LIM zinc-binding" evidence="6">
    <location>
        <begin position="11"/>
        <end position="81"/>
    </location>
</feature>
<dbReference type="FunFam" id="2.10.110.10:FF:000042">
    <property type="entry name" value="lipoma-preferred partner isoform X1"/>
    <property type="match status" value="1"/>
</dbReference>
<dbReference type="PANTHER" id="PTHR24207:SF0">
    <property type="entry name" value="LIPOMA-PREFERRED PARTNER"/>
    <property type="match status" value="1"/>
</dbReference>
<keyword evidence="1 5" id="KW-0479">Metal-binding</keyword>
<evidence type="ECO:0000256" key="3">
    <source>
        <dbReference type="ARBA" id="ARBA00022833"/>
    </source>
</evidence>
<reference evidence="7" key="2">
    <citation type="submission" date="2014-03" db="EMBL/GenBank/DDBJ databases">
        <authorList>
            <person name="Genoscope - CEA"/>
        </authorList>
    </citation>
    <scope>NUCLEOTIDE SEQUENCE</scope>
</reference>
<dbReference type="STRING" id="8022.A0A060WCL0"/>
<evidence type="ECO:0000256" key="2">
    <source>
        <dbReference type="ARBA" id="ARBA00022737"/>
    </source>
</evidence>
<proteinExistence type="predicted"/>
<keyword evidence="2" id="KW-0677">Repeat</keyword>
<dbReference type="AlphaFoldDB" id="A0A060WCL0"/>
<evidence type="ECO:0000313" key="8">
    <source>
        <dbReference type="Proteomes" id="UP000193380"/>
    </source>
</evidence>
<dbReference type="PANTHER" id="PTHR24207">
    <property type="entry name" value="ZYX102 PROTEIN"/>
    <property type="match status" value="1"/>
</dbReference>
<evidence type="ECO:0000256" key="1">
    <source>
        <dbReference type="ARBA" id="ARBA00022723"/>
    </source>
</evidence>
<dbReference type="GO" id="GO:0005925">
    <property type="term" value="C:focal adhesion"/>
    <property type="evidence" value="ECO:0007669"/>
    <property type="project" value="TreeGrafter"/>
</dbReference>
<dbReference type="CDD" id="cd09357">
    <property type="entry name" value="LIM3_Zyxin_like"/>
    <property type="match status" value="1"/>
</dbReference>
<dbReference type="PaxDb" id="8022-A0A060WCL0"/>
<dbReference type="EMBL" id="FR904402">
    <property type="protein sequence ID" value="CDQ62270.1"/>
    <property type="molecule type" value="Genomic_DNA"/>
</dbReference>
<evidence type="ECO:0000256" key="4">
    <source>
        <dbReference type="ARBA" id="ARBA00023038"/>
    </source>
</evidence>
<protein>
    <recommendedName>
        <fullName evidence="6">LIM zinc-binding domain-containing protein</fullName>
    </recommendedName>
</protein>
<accession>A0A060WCL0</accession>
<keyword evidence="3 5" id="KW-0862">Zinc</keyword>
<dbReference type="Pfam" id="PF00412">
    <property type="entry name" value="LIM"/>
    <property type="match status" value="1"/>
</dbReference>
<gene>
    <name evidence="7" type="ORF">GSONMT00066832001</name>
</gene>
<organism evidence="7 8">
    <name type="scientific">Oncorhynchus mykiss</name>
    <name type="common">Rainbow trout</name>
    <name type="synonym">Salmo gairdneri</name>
    <dbReference type="NCBI Taxonomy" id="8022"/>
    <lineage>
        <taxon>Eukaryota</taxon>
        <taxon>Metazoa</taxon>
        <taxon>Chordata</taxon>
        <taxon>Craniata</taxon>
        <taxon>Vertebrata</taxon>
        <taxon>Euteleostomi</taxon>
        <taxon>Actinopterygii</taxon>
        <taxon>Neopterygii</taxon>
        <taxon>Teleostei</taxon>
        <taxon>Protacanthopterygii</taxon>
        <taxon>Salmoniformes</taxon>
        <taxon>Salmonidae</taxon>
        <taxon>Salmoninae</taxon>
        <taxon>Oncorhynchus</taxon>
    </lineage>
</organism>
<dbReference type="GO" id="GO:0046872">
    <property type="term" value="F:metal ion binding"/>
    <property type="evidence" value="ECO:0007669"/>
    <property type="project" value="UniProtKB-KW"/>
</dbReference>
<name>A0A060WCL0_ONCMY</name>
<keyword evidence="4 5" id="KW-0440">LIM domain</keyword>